<reference evidence="1" key="1">
    <citation type="submission" date="2019-10" db="EMBL/GenBank/DDBJ databases">
        <authorList>
            <consortium name="DOE Joint Genome Institute"/>
            <person name="Kuo A."/>
            <person name="Miyauchi S."/>
            <person name="Kiss E."/>
            <person name="Drula E."/>
            <person name="Kohler A."/>
            <person name="Sanchez-Garcia M."/>
            <person name="Andreopoulos B."/>
            <person name="Barry K.W."/>
            <person name="Bonito G."/>
            <person name="Buee M."/>
            <person name="Carver A."/>
            <person name="Chen C."/>
            <person name="Cichocki N."/>
            <person name="Clum A."/>
            <person name="Culley D."/>
            <person name="Crous P.W."/>
            <person name="Fauchery L."/>
            <person name="Girlanda M."/>
            <person name="Hayes R."/>
            <person name="Keri Z."/>
            <person name="Labutti K."/>
            <person name="Lipzen A."/>
            <person name="Lombard V."/>
            <person name="Magnuson J."/>
            <person name="Maillard F."/>
            <person name="Morin E."/>
            <person name="Murat C."/>
            <person name="Nolan M."/>
            <person name="Ohm R."/>
            <person name="Pangilinan J."/>
            <person name="Pereira M."/>
            <person name="Perotto S."/>
            <person name="Peter M."/>
            <person name="Riley R."/>
            <person name="Sitrit Y."/>
            <person name="Stielow B."/>
            <person name="Szollosi G."/>
            <person name="Zifcakova L."/>
            <person name="Stursova M."/>
            <person name="Spatafora J.W."/>
            <person name="Tedersoo L."/>
            <person name="Vaario L.-M."/>
            <person name="Yamada A."/>
            <person name="Yan M."/>
            <person name="Wang P."/>
            <person name="Xu J."/>
            <person name="Bruns T."/>
            <person name="Baldrian P."/>
            <person name="Vilgalys R."/>
            <person name="Henrissat B."/>
            <person name="Grigoriev I.V."/>
            <person name="Hibbett D."/>
            <person name="Nagy L.G."/>
            <person name="Martin F.M."/>
        </authorList>
    </citation>
    <scope>NUCLEOTIDE SEQUENCE</scope>
    <source>
        <strain evidence="1">P2</strain>
    </source>
</reference>
<evidence type="ECO:0000313" key="1">
    <source>
        <dbReference type="EMBL" id="KAF9647767.1"/>
    </source>
</evidence>
<organism evidence="1 2">
    <name type="scientific">Thelephora ganbajun</name>
    <name type="common">Ganba fungus</name>
    <dbReference type="NCBI Taxonomy" id="370292"/>
    <lineage>
        <taxon>Eukaryota</taxon>
        <taxon>Fungi</taxon>
        <taxon>Dikarya</taxon>
        <taxon>Basidiomycota</taxon>
        <taxon>Agaricomycotina</taxon>
        <taxon>Agaricomycetes</taxon>
        <taxon>Thelephorales</taxon>
        <taxon>Thelephoraceae</taxon>
        <taxon>Thelephora</taxon>
    </lineage>
</organism>
<sequence>MTTTNDPARHIPTQAETLFHEFLASNLPIGQLREQVVLLLSSEDLRRVLREITPEVQESFIDKVNHVYLTVNAEDKHFLILFGDFCSDTKRLPASALLSAGLVKCGEVPVATGGVMDVWRGKYQSTRVAIKAFRAYPIQSLEEAKEVLRKLVPMWKKFTHPNVVAFRGVTMENFRLALVYDWGENGNIMRYVKSHPMPPRLILLLQVARGLQYLHSLDIPHGNLKGPNVLVDESGHVRLTDYGLALLNANPDLTQASPTVGNSRWLAPEIIDPPSDIVFESKPADIFAFGMLAIEVFTGEPPFQGCSSSRAARLILKGDRPELPQNAEGVGLTVQVWELLQKCWHPDPARRPTIDEVVRSCEYLTGNNECVQRTLNDQDHGAFLT</sequence>
<gene>
    <name evidence="1" type="ORF">BDM02DRAFT_2506108</name>
</gene>
<dbReference type="EMBL" id="MU118026">
    <property type="protein sequence ID" value="KAF9647767.1"/>
    <property type="molecule type" value="Genomic_DNA"/>
</dbReference>
<proteinExistence type="predicted"/>
<protein>
    <submittedName>
        <fullName evidence="1">Kinase-like protein</fullName>
    </submittedName>
</protein>
<comment type="caution">
    <text evidence="1">The sequence shown here is derived from an EMBL/GenBank/DDBJ whole genome shotgun (WGS) entry which is preliminary data.</text>
</comment>
<dbReference type="Proteomes" id="UP000886501">
    <property type="component" value="Unassembled WGS sequence"/>
</dbReference>
<evidence type="ECO:0000313" key="2">
    <source>
        <dbReference type="Proteomes" id="UP000886501"/>
    </source>
</evidence>
<name>A0ACB6ZDY1_THEGA</name>
<reference evidence="1" key="2">
    <citation type="journal article" date="2020" name="Nat. Commun.">
        <title>Large-scale genome sequencing of mycorrhizal fungi provides insights into the early evolution of symbiotic traits.</title>
        <authorList>
            <person name="Miyauchi S."/>
            <person name="Kiss E."/>
            <person name="Kuo A."/>
            <person name="Drula E."/>
            <person name="Kohler A."/>
            <person name="Sanchez-Garcia M."/>
            <person name="Morin E."/>
            <person name="Andreopoulos B."/>
            <person name="Barry K.W."/>
            <person name="Bonito G."/>
            <person name="Buee M."/>
            <person name="Carver A."/>
            <person name="Chen C."/>
            <person name="Cichocki N."/>
            <person name="Clum A."/>
            <person name="Culley D."/>
            <person name="Crous P.W."/>
            <person name="Fauchery L."/>
            <person name="Girlanda M."/>
            <person name="Hayes R.D."/>
            <person name="Keri Z."/>
            <person name="LaButti K."/>
            <person name="Lipzen A."/>
            <person name="Lombard V."/>
            <person name="Magnuson J."/>
            <person name="Maillard F."/>
            <person name="Murat C."/>
            <person name="Nolan M."/>
            <person name="Ohm R.A."/>
            <person name="Pangilinan J."/>
            <person name="Pereira M.F."/>
            <person name="Perotto S."/>
            <person name="Peter M."/>
            <person name="Pfister S."/>
            <person name="Riley R."/>
            <person name="Sitrit Y."/>
            <person name="Stielow J.B."/>
            <person name="Szollosi G."/>
            <person name="Zifcakova L."/>
            <person name="Stursova M."/>
            <person name="Spatafora J.W."/>
            <person name="Tedersoo L."/>
            <person name="Vaario L.M."/>
            <person name="Yamada A."/>
            <person name="Yan M."/>
            <person name="Wang P."/>
            <person name="Xu J."/>
            <person name="Bruns T."/>
            <person name="Baldrian P."/>
            <person name="Vilgalys R."/>
            <person name="Dunand C."/>
            <person name="Henrissat B."/>
            <person name="Grigoriev I.V."/>
            <person name="Hibbett D."/>
            <person name="Nagy L.G."/>
            <person name="Martin F.M."/>
        </authorList>
    </citation>
    <scope>NUCLEOTIDE SEQUENCE</scope>
    <source>
        <strain evidence="1">P2</strain>
    </source>
</reference>
<keyword evidence="2" id="KW-1185">Reference proteome</keyword>
<accession>A0ACB6ZDY1</accession>